<proteinExistence type="predicted"/>
<evidence type="ECO:0000313" key="1">
    <source>
        <dbReference type="EMBL" id="MPN61587.1"/>
    </source>
</evidence>
<gene>
    <name evidence="1" type="ORF">SDC9_209325</name>
</gene>
<dbReference type="AlphaFoldDB" id="A0A645JE29"/>
<reference evidence="1" key="1">
    <citation type="submission" date="2019-08" db="EMBL/GenBank/DDBJ databases">
        <authorList>
            <person name="Kucharzyk K."/>
            <person name="Murdoch R.W."/>
            <person name="Higgins S."/>
            <person name="Loffler F."/>
        </authorList>
    </citation>
    <scope>NUCLEOTIDE SEQUENCE</scope>
</reference>
<accession>A0A645JE29</accession>
<comment type="caution">
    <text evidence="1">The sequence shown here is derived from an EMBL/GenBank/DDBJ whole genome shotgun (WGS) entry which is preliminary data.</text>
</comment>
<organism evidence="1">
    <name type="scientific">bioreactor metagenome</name>
    <dbReference type="NCBI Taxonomy" id="1076179"/>
    <lineage>
        <taxon>unclassified sequences</taxon>
        <taxon>metagenomes</taxon>
        <taxon>ecological metagenomes</taxon>
    </lineage>
</organism>
<dbReference type="SUPFAM" id="SSF109709">
    <property type="entry name" value="KorB DNA-binding domain-like"/>
    <property type="match status" value="1"/>
</dbReference>
<name>A0A645JE29_9ZZZZ</name>
<dbReference type="EMBL" id="VSSQ01138397">
    <property type="protein sequence ID" value="MPN61587.1"/>
    <property type="molecule type" value="Genomic_DNA"/>
</dbReference>
<protein>
    <submittedName>
        <fullName evidence="1">Uncharacterized protein</fullName>
    </submittedName>
</protein>
<sequence>MESRFLENGNLEVTVKYVIRGISGRKRIIAPNVPLKDTEPLVVHIARAFRWRKHIDEGRFANTVELARSLGLEPGMVARTTRLTMLAPNIIHRIIVGDIPSKLNLGTLRTAIPDLWKEQEKIFLDE</sequence>